<keyword evidence="3" id="KW-1185">Reference proteome</keyword>
<evidence type="ECO:0000313" key="3">
    <source>
        <dbReference type="Proteomes" id="UP000183567"/>
    </source>
</evidence>
<evidence type="ECO:0000313" key="2">
    <source>
        <dbReference type="EMBL" id="OJA15591.1"/>
    </source>
</evidence>
<dbReference type="EMBL" id="LVVM01003009">
    <property type="protein sequence ID" value="OJA15591.1"/>
    <property type="molecule type" value="Genomic_DNA"/>
</dbReference>
<evidence type="ECO:0000256" key="1">
    <source>
        <dbReference type="SAM" id="MobiDB-lite"/>
    </source>
</evidence>
<feature type="compositionally biased region" description="Acidic residues" evidence="1">
    <location>
        <begin position="16"/>
        <end position="25"/>
    </location>
</feature>
<dbReference type="AlphaFoldDB" id="A0A1J8Q4L1"/>
<dbReference type="Proteomes" id="UP000183567">
    <property type="component" value="Unassembled WGS sequence"/>
</dbReference>
<reference evidence="2 3" key="1">
    <citation type="submission" date="2016-03" db="EMBL/GenBank/DDBJ databases">
        <title>Comparative genomics of the ectomycorrhizal sister species Rhizopogon vinicolor and Rhizopogon vesiculosus (Basidiomycota: Boletales) reveals a divergence of the mating type B locus.</title>
        <authorList>
            <person name="Mujic A.B."/>
            <person name="Kuo A."/>
            <person name="Tritt A."/>
            <person name="Lipzen A."/>
            <person name="Chen C."/>
            <person name="Johnson J."/>
            <person name="Sharma A."/>
            <person name="Barry K."/>
            <person name="Grigoriev I.V."/>
            <person name="Spatafora J.W."/>
        </authorList>
    </citation>
    <scope>NUCLEOTIDE SEQUENCE [LARGE SCALE GENOMIC DNA]</scope>
    <source>
        <strain evidence="2 3">AM-OR11-056</strain>
    </source>
</reference>
<gene>
    <name evidence="2" type="ORF">AZE42_14026</name>
</gene>
<name>A0A1J8Q4L1_9AGAM</name>
<organism evidence="2 3">
    <name type="scientific">Rhizopogon vesiculosus</name>
    <dbReference type="NCBI Taxonomy" id="180088"/>
    <lineage>
        <taxon>Eukaryota</taxon>
        <taxon>Fungi</taxon>
        <taxon>Dikarya</taxon>
        <taxon>Basidiomycota</taxon>
        <taxon>Agaricomycotina</taxon>
        <taxon>Agaricomycetes</taxon>
        <taxon>Agaricomycetidae</taxon>
        <taxon>Boletales</taxon>
        <taxon>Suillineae</taxon>
        <taxon>Rhizopogonaceae</taxon>
        <taxon>Rhizopogon</taxon>
    </lineage>
</organism>
<accession>A0A1J8Q4L1</accession>
<sequence length="49" mass="5901">MFETYLKDYHQTEVEREQEEQDALESETHPGHHIKAQMPFFFTPFKSVS</sequence>
<feature type="region of interest" description="Disordered" evidence="1">
    <location>
        <begin position="1"/>
        <end position="36"/>
    </location>
</feature>
<proteinExistence type="predicted"/>
<feature type="compositionally biased region" description="Basic and acidic residues" evidence="1">
    <location>
        <begin position="1"/>
        <end position="15"/>
    </location>
</feature>
<protein>
    <submittedName>
        <fullName evidence="2">Uncharacterized protein</fullName>
    </submittedName>
</protein>
<comment type="caution">
    <text evidence="2">The sequence shown here is derived from an EMBL/GenBank/DDBJ whole genome shotgun (WGS) entry which is preliminary data.</text>
</comment>